<feature type="non-terminal residue" evidence="1">
    <location>
        <position position="297"/>
    </location>
</feature>
<comment type="caution">
    <text evidence="1">The sequence shown here is derived from an EMBL/GenBank/DDBJ whole genome shotgun (WGS) entry which is preliminary data.</text>
</comment>
<sequence length="297" mass="32497">AGPLSLSTTYYAKLKRVGNEIVFSIYSDAYTTLVSDDTFYGGSAYRYLYACCGYGGGAEADTMNGYVDTLTFSTATVGSGQLPVGTYSYYVTSASAEFESMPSNITDVIVSSADGNITLAGINVGPTGTTSRKLYRAYTDAITQGARGLSFQFLAEIPDNTTTTYIDDALQESLGLVQVFDHAFPPRGDILAWHNNRVFMANCSSSSRAYADYDTTNLRNVVFFSELNEPYYWPSVNYFRVGDETDIKALVPWRNFLLIFKENSVWALFGYTADEMQLEQISAEVGCTNREAAAAGP</sequence>
<name>X0S4P5_9ZZZZ</name>
<evidence type="ECO:0000313" key="1">
    <source>
        <dbReference type="EMBL" id="GAF70221.1"/>
    </source>
</evidence>
<reference evidence="1" key="1">
    <citation type="journal article" date="2014" name="Front. Microbiol.">
        <title>High frequency of phylogenetically diverse reductive dehalogenase-homologous genes in deep subseafloor sedimentary metagenomes.</title>
        <authorList>
            <person name="Kawai M."/>
            <person name="Futagami T."/>
            <person name="Toyoda A."/>
            <person name="Takaki Y."/>
            <person name="Nishi S."/>
            <person name="Hori S."/>
            <person name="Arai W."/>
            <person name="Tsubouchi T."/>
            <person name="Morono Y."/>
            <person name="Uchiyama I."/>
            <person name="Ito T."/>
            <person name="Fujiyama A."/>
            <person name="Inagaki F."/>
            <person name="Takami H."/>
        </authorList>
    </citation>
    <scope>NUCLEOTIDE SEQUENCE</scope>
    <source>
        <strain evidence="1">Expedition CK06-06</strain>
    </source>
</reference>
<gene>
    <name evidence="1" type="ORF">S01H1_02665</name>
</gene>
<accession>X0S4P5</accession>
<organism evidence="1">
    <name type="scientific">marine sediment metagenome</name>
    <dbReference type="NCBI Taxonomy" id="412755"/>
    <lineage>
        <taxon>unclassified sequences</taxon>
        <taxon>metagenomes</taxon>
        <taxon>ecological metagenomes</taxon>
    </lineage>
</organism>
<protein>
    <submittedName>
        <fullName evidence="1">Uncharacterized protein</fullName>
    </submittedName>
</protein>
<dbReference type="EMBL" id="BARS01001321">
    <property type="protein sequence ID" value="GAF70221.1"/>
    <property type="molecule type" value="Genomic_DNA"/>
</dbReference>
<feature type="non-terminal residue" evidence="1">
    <location>
        <position position="1"/>
    </location>
</feature>
<dbReference type="AlphaFoldDB" id="X0S4P5"/>
<proteinExistence type="predicted"/>